<evidence type="ECO:0000256" key="8">
    <source>
        <dbReference type="ARBA" id="ARBA00022737"/>
    </source>
</evidence>
<dbReference type="PANTHER" id="PTHR27000">
    <property type="entry name" value="LEUCINE-RICH REPEAT RECEPTOR-LIKE PROTEIN KINASE FAMILY PROTEIN-RELATED"/>
    <property type="match status" value="1"/>
</dbReference>
<dbReference type="PaxDb" id="4565-Traes_4DL_88EA2BDE1.1"/>
<keyword evidence="8" id="KW-0677">Repeat</keyword>
<evidence type="ECO:0000256" key="6">
    <source>
        <dbReference type="ARBA" id="ARBA00022692"/>
    </source>
</evidence>
<dbReference type="InterPro" id="IPR011009">
    <property type="entry name" value="Kinase-like_dom_sf"/>
</dbReference>
<dbReference type="Pfam" id="PF13855">
    <property type="entry name" value="LRR_8"/>
    <property type="match status" value="3"/>
</dbReference>
<evidence type="ECO:0000256" key="17">
    <source>
        <dbReference type="SAM" id="Phobius"/>
    </source>
</evidence>
<dbReference type="Gene3D" id="1.10.510.10">
    <property type="entry name" value="Transferase(Phosphotransferase) domain 1"/>
    <property type="match status" value="1"/>
</dbReference>
<dbReference type="Gene3D" id="3.30.200.20">
    <property type="entry name" value="Phosphorylase Kinase, domain 1"/>
    <property type="match status" value="1"/>
</dbReference>
<dbReference type="Pfam" id="PF00560">
    <property type="entry name" value="LRR_1"/>
    <property type="match status" value="3"/>
</dbReference>
<dbReference type="InterPro" id="IPR008271">
    <property type="entry name" value="Ser/Thr_kinase_AS"/>
</dbReference>
<reference evidence="20" key="2">
    <citation type="submission" date="2020-03" db="EMBL/GenBank/DDBJ databases">
        <title>The second near-complete assembly of the hexaploid bread wheat (Triticum aestivum) genome.</title>
        <authorList>
            <person name="Zimin A.V."/>
            <person name="Puiu D."/>
            <person name="Shumante A."/>
            <person name="Alonge M."/>
            <person name="Salzberg S.L."/>
        </authorList>
    </citation>
    <scope>NUCLEOTIDE SEQUENCE</scope>
    <source>
        <tissue evidence="20">Leaf</tissue>
    </source>
</reference>
<dbReference type="PROSITE" id="PS00108">
    <property type="entry name" value="PROTEIN_KINASE_ST"/>
    <property type="match status" value="1"/>
</dbReference>
<name>A0A3B6JRU2_WHEAT</name>
<dbReference type="SMART" id="SM00220">
    <property type="entry name" value="S_TKc"/>
    <property type="match status" value="1"/>
</dbReference>
<evidence type="ECO:0000256" key="10">
    <source>
        <dbReference type="ARBA" id="ARBA00022777"/>
    </source>
</evidence>
<keyword evidence="14" id="KW-0675">Receptor</keyword>
<dbReference type="Pfam" id="PF23598">
    <property type="entry name" value="LRR_14"/>
    <property type="match status" value="1"/>
</dbReference>
<keyword evidence="9 16" id="KW-0547">Nucleotide-binding</keyword>
<dbReference type="InterPro" id="IPR003591">
    <property type="entry name" value="Leu-rich_rpt_typical-subtyp"/>
</dbReference>
<evidence type="ECO:0000256" key="14">
    <source>
        <dbReference type="ARBA" id="ARBA00023170"/>
    </source>
</evidence>
<dbReference type="PROSITE" id="PS51450">
    <property type="entry name" value="LRR"/>
    <property type="match status" value="1"/>
</dbReference>
<evidence type="ECO:0000256" key="2">
    <source>
        <dbReference type="ARBA" id="ARBA00008684"/>
    </source>
</evidence>
<dbReference type="InterPro" id="IPR017441">
    <property type="entry name" value="Protein_kinase_ATP_BS"/>
</dbReference>
<feature type="chain" id="PRO_5045311441" description="Protein kinase domain-containing protein" evidence="18">
    <location>
        <begin position="17"/>
        <end position="1033"/>
    </location>
</feature>
<evidence type="ECO:0000256" key="15">
    <source>
        <dbReference type="ARBA" id="ARBA00023180"/>
    </source>
</evidence>
<keyword evidence="5" id="KW-0808">Transferase</keyword>
<dbReference type="eggNOG" id="ENOG502QPYS">
    <property type="taxonomic scope" value="Eukaryota"/>
</dbReference>
<evidence type="ECO:0000256" key="5">
    <source>
        <dbReference type="ARBA" id="ARBA00022679"/>
    </source>
</evidence>
<evidence type="ECO:0000256" key="12">
    <source>
        <dbReference type="ARBA" id="ARBA00022989"/>
    </source>
</evidence>
<accession>A0A3B6JRU2</accession>
<keyword evidence="10" id="KW-0418">Kinase</keyword>
<dbReference type="InterPro" id="IPR032675">
    <property type="entry name" value="LRR_dom_sf"/>
</dbReference>
<keyword evidence="13 17" id="KW-0472">Membrane</keyword>
<protein>
    <recommendedName>
        <fullName evidence="19">Protein kinase domain-containing protein</fullName>
    </recommendedName>
</protein>
<keyword evidence="3" id="KW-1003">Cell membrane</keyword>
<dbReference type="PANTHER" id="PTHR27000:SF777">
    <property type="entry name" value="PROTEIN KINASE DOMAIN-CONTAINING PROTEIN"/>
    <property type="match status" value="1"/>
</dbReference>
<dbReference type="SUPFAM" id="SSF52058">
    <property type="entry name" value="L domain-like"/>
    <property type="match status" value="1"/>
</dbReference>
<keyword evidence="15" id="KW-0325">Glycoprotein</keyword>
<reference evidence="20" key="1">
    <citation type="journal article" date="2017" name="Gigascience">
        <title>The first near-complete assembly of the hexaploid bread wheat genome, Triticum aestivum.</title>
        <authorList>
            <person name="Zimin A.V."/>
            <person name="Puiu D."/>
            <person name="Hall R."/>
            <person name="Kingan S."/>
            <person name="Clavijo B.J."/>
            <person name="Salzberg S.L."/>
        </authorList>
    </citation>
    <scope>NUCLEOTIDE SEQUENCE</scope>
    <source>
        <tissue evidence="20">Leaf</tissue>
    </source>
</reference>
<dbReference type="InterPro" id="IPR000719">
    <property type="entry name" value="Prot_kinase_dom"/>
</dbReference>
<evidence type="ECO:0000256" key="1">
    <source>
        <dbReference type="ARBA" id="ARBA00004162"/>
    </source>
</evidence>
<evidence type="ECO:0000256" key="16">
    <source>
        <dbReference type="PROSITE-ProRule" id="PRU10141"/>
    </source>
</evidence>
<comment type="caution">
    <text evidence="20">The sequence shown here is derived from an EMBL/GenBank/DDBJ whole genome shotgun (WGS) entry which is preliminary data.</text>
</comment>
<organism evidence="20">
    <name type="scientific">Triticum aestivum</name>
    <name type="common">Wheat</name>
    <dbReference type="NCBI Taxonomy" id="4565"/>
    <lineage>
        <taxon>Eukaryota</taxon>
        <taxon>Viridiplantae</taxon>
        <taxon>Streptophyta</taxon>
        <taxon>Embryophyta</taxon>
        <taxon>Tracheophyta</taxon>
        <taxon>Spermatophyta</taxon>
        <taxon>Magnoliopsida</taxon>
        <taxon>Liliopsida</taxon>
        <taxon>Poales</taxon>
        <taxon>Poaceae</taxon>
        <taxon>BOP clade</taxon>
        <taxon>Pooideae</taxon>
        <taxon>Triticodae</taxon>
        <taxon>Triticeae</taxon>
        <taxon>Triticinae</taxon>
        <taxon>Triticum</taxon>
    </lineage>
</organism>
<keyword evidence="7 18" id="KW-0732">Signal</keyword>
<feature type="signal peptide" evidence="18">
    <location>
        <begin position="1"/>
        <end position="16"/>
    </location>
</feature>
<keyword evidence="6 17" id="KW-0812">Transmembrane</keyword>
<evidence type="ECO:0000256" key="13">
    <source>
        <dbReference type="ARBA" id="ARBA00023136"/>
    </source>
</evidence>
<dbReference type="OMA" id="QMSENFF"/>
<evidence type="ECO:0000256" key="4">
    <source>
        <dbReference type="ARBA" id="ARBA00022614"/>
    </source>
</evidence>
<feature type="transmembrane region" description="Helical" evidence="17">
    <location>
        <begin position="664"/>
        <end position="684"/>
    </location>
</feature>
<evidence type="ECO:0000256" key="3">
    <source>
        <dbReference type="ARBA" id="ARBA00022475"/>
    </source>
</evidence>
<evidence type="ECO:0000256" key="18">
    <source>
        <dbReference type="SAM" id="SignalP"/>
    </source>
</evidence>
<dbReference type="Pfam" id="PF08263">
    <property type="entry name" value="LRRNT_2"/>
    <property type="match status" value="1"/>
</dbReference>
<dbReference type="SMART" id="SM00369">
    <property type="entry name" value="LRR_TYP"/>
    <property type="match status" value="10"/>
</dbReference>
<evidence type="ECO:0000256" key="7">
    <source>
        <dbReference type="ARBA" id="ARBA00022729"/>
    </source>
</evidence>
<keyword evidence="11 16" id="KW-0067">ATP-binding</keyword>
<proteinExistence type="inferred from homology"/>
<dbReference type="SUPFAM" id="SSF52047">
    <property type="entry name" value="RNI-like"/>
    <property type="match status" value="1"/>
</dbReference>
<dbReference type="Gene3D" id="3.80.10.10">
    <property type="entry name" value="Ribonuclease Inhibitor"/>
    <property type="match status" value="3"/>
</dbReference>
<evidence type="ECO:0000259" key="19">
    <source>
        <dbReference type="PROSITE" id="PS50011"/>
    </source>
</evidence>
<dbReference type="InterPro" id="IPR013210">
    <property type="entry name" value="LRR_N_plant-typ"/>
</dbReference>
<dbReference type="PROSITE" id="PS50011">
    <property type="entry name" value="PROTEIN_KINASE_DOM"/>
    <property type="match status" value="1"/>
</dbReference>
<dbReference type="Pfam" id="PF00069">
    <property type="entry name" value="Pkinase"/>
    <property type="match status" value="1"/>
</dbReference>
<gene>
    <name evidence="20" type="ORF">CFC21_063578</name>
</gene>
<dbReference type="EMBL" id="CM022222">
    <property type="protein sequence ID" value="KAF7056139.1"/>
    <property type="molecule type" value="Genomic_DNA"/>
</dbReference>
<dbReference type="InterPro" id="IPR001611">
    <property type="entry name" value="Leu-rich_rpt"/>
</dbReference>
<sequence>MTLLSFFLILCSHALAVSPAPGRGSDQLALLSFKSTIAPPRGLLASWNTSTHHCSWPGVACGRRHPDRVVSLRMASFNLSGRISPFLGNLSFLRELDLGDNHLAGQIPPELGHLARLRLLSLRVNSLQGSIPVALGGCTNLTTLDLSRNHLQGEIPGEIGSSLKNLVTLNLSRNDLSGHIPGSLVQSPSIQTLSMFLNRLSGRIPPVLGNLSNLKYLQVDHNALSGPIPPSLGMLPKLSRLSIGFNNLSGVIPNSIWNISSLTLLSVQENMLSGTIPPNAFSNLHLLQDISLDANHFHGPIPAAIANASNIALLQMSENFFSGIVPPEVGSFPNLFRINLQQNLLRAKEPKDWEFITTLTNCTVLQVLGLGTNKFEGVLPDSLSNLSTSLVQLGLQENKISGSLPKDIGNLINLQFIILYTNSFTQTLPSSLSSLKFLSLLQVYENKISGSIPQNIGNLTELISLDLSMNAFGGRLPRTLGNLTNLLTLDLSSNNFTGPIPSGLFNIPTLSEYLSLSSNNLEGSLPHEIGNLKNLVEFHAESNILSGEIPSTIGGCQLLQQLYLQNNKFEGTIPSVLSQMKGLQTLDISSNNLSGQIPKSFADLTTLYYLNLSFNSLSGEVPITGVFANSSAISIQGNGNLCGGVPNLHLAPCSLQLAKKKHKFPVACMPISIIATLVVLAFLYKLLLTWQNKRQATILSTTSMQGYQLISYSQLARATYGFSAGNLLGSGSFGSVYKGELDGHAGENSNLVAVKVLKLQTPKAPKSFTAECKALGNMRHRNLLKIVTVCSSIDTRGNEFKAIVYDFMPNGSLEGWLHLDTSDQAEQKYLNLHQRVTILLDVAYALDYLHCHGPAPVVHCDVKPSNVLLDDNMVAHVGDFGLAKILNEGSSFLEQSMSSMGFRGTIGYAAPEYGVGNPVSKHGDIYSYGILVLETATGKRPTDSKFRQGLSLREYVELGLCDSMMEVVDMRLSLDLEYGLQTVNASAYKRTIDCLVSLLKLGISCSQELPSSRMPTGDIVKELHAMKESLSRE</sequence>
<dbReference type="PROSITE" id="PS00107">
    <property type="entry name" value="PROTEIN_KINASE_ATP"/>
    <property type="match status" value="1"/>
</dbReference>
<feature type="domain" description="Protein kinase" evidence="19">
    <location>
        <begin position="722"/>
        <end position="1027"/>
    </location>
</feature>
<dbReference type="InterPro" id="IPR055414">
    <property type="entry name" value="LRR_R13L4/SHOC2-like"/>
</dbReference>
<keyword evidence="12 17" id="KW-1133">Transmembrane helix</keyword>
<evidence type="ECO:0000256" key="11">
    <source>
        <dbReference type="ARBA" id="ARBA00022840"/>
    </source>
</evidence>
<evidence type="ECO:0000256" key="9">
    <source>
        <dbReference type="ARBA" id="ARBA00022741"/>
    </source>
</evidence>
<comment type="similarity">
    <text evidence="2">Belongs to the protein kinase superfamily. Ser/Thr protein kinase family.</text>
</comment>
<feature type="binding site" evidence="16">
    <location>
        <position position="755"/>
    </location>
    <ligand>
        <name>ATP</name>
        <dbReference type="ChEBI" id="CHEBI:30616"/>
    </ligand>
</feature>
<evidence type="ECO:0000313" key="20">
    <source>
        <dbReference type="EMBL" id="KAF7056139.1"/>
    </source>
</evidence>
<dbReference type="Proteomes" id="UP000815260">
    <property type="component" value="Chromosome 4D"/>
</dbReference>
<keyword evidence="4" id="KW-0433">Leucine-rich repeat</keyword>
<comment type="subcellular location">
    <subcellularLocation>
        <location evidence="1">Cell membrane</location>
        <topology evidence="1">Single-pass membrane protein</topology>
    </subcellularLocation>
</comment>
<dbReference type="STRING" id="4565.M4Q625"/>
<dbReference type="SUPFAM" id="SSF56112">
    <property type="entry name" value="Protein kinase-like (PK-like)"/>
    <property type="match status" value="1"/>
</dbReference>